<accession>A0A9W8Q3I9</accession>
<evidence type="ECO:0000313" key="2">
    <source>
        <dbReference type="EMBL" id="KAJ4144686.1"/>
    </source>
</evidence>
<evidence type="ECO:0000256" key="1">
    <source>
        <dbReference type="SAM" id="MobiDB-lite"/>
    </source>
</evidence>
<gene>
    <name evidence="2" type="ORF">LMH87_003560</name>
</gene>
<dbReference type="AlphaFoldDB" id="A0A9W8Q3I9"/>
<dbReference type="KEGG" id="amus:LMH87_003560"/>
<dbReference type="EMBL" id="JAJHUN010000011">
    <property type="protein sequence ID" value="KAJ4144686.1"/>
    <property type="molecule type" value="Genomic_DNA"/>
</dbReference>
<reference evidence="2" key="1">
    <citation type="journal article" date="2023" name="Access Microbiol">
        <title>De-novo genome assembly for Akanthomyces muscarius, a biocontrol agent of insect agricultural pests.</title>
        <authorList>
            <person name="Erdos Z."/>
            <person name="Studholme D.J."/>
            <person name="Raymond B."/>
            <person name="Sharma M."/>
        </authorList>
    </citation>
    <scope>NUCLEOTIDE SEQUENCE</scope>
    <source>
        <strain evidence="2">Ve6</strain>
    </source>
</reference>
<protein>
    <submittedName>
        <fullName evidence="2">Uncharacterized protein</fullName>
    </submittedName>
</protein>
<feature type="region of interest" description="Disordered" evidence="1">
    <location>
        <begin position="1"/>
        <end position="35"/>
    </location>
</feature>
<evidence type="ECO:0000313" key="3">
    <source>
        <dbReference type="Proteomes" id="UP001144673"/>
    </source>
</evidence>
<name>A0A9W8Q3I9_AKAMU</name>
<organism evidence="2 3">
    <name type="scientific">Akanthomyces muscarius</name>
    <name type="common">Entomopathogenic fungus</name>
    <name type="synonym">Lecanicillium muscarium</name>
    <dbReference type="NCBI Taxonomy" id="2231603"/>
    <lineage>
        <taxon>Eukaryota</taxon>
        <taxon>Fungi</taxon>
        <taxon>Dikarya</taxon>
        <taxon>Ascomycota</taxon>
        <taxon>Pezizomycotina</taxon>
        <taxon>Sordariomycetes</taxon>
        <taxon>Hypocreomycetidae</taxon>
        <taxon>Hypocreales</taxon>
        <taxon>Cordycipitaceae</taxon>
        <taxon>Akanthomyces</taxon>
    </lineage>
</organism>
<feature type="region of interest" description="Disordered" evidence="1">
    <location>
        <begin position="58"/>
        <end position="127"/>
    </location>
</feature>
<feature type="compositionally biased region" description="Low complexity" evidence="1">
    <location>
        <begin position="67"/>
        <end position="82"/>
    </location>
</feature>
<dbReference type="Proteomes" id="UP001144673">
    <property type="component" value="Chromosome 2"/>
</dbReference>
<dbReference type="RefSeq" id="XP_056048356.1">
    <property type="nucleotide sequence ID" value="XM_056194495.1"/>
</dbReference>
<dbReference type="GeneID" id="80890719"/>
<feature type="compositionally biased region" description="Acidic residues" evidence="1">
    <location>
        <begin position="19"/>
        <end position="34"/>
    </location>
</feature>
<feature type="compositionally biased region" description="Basic residues" evidence="1">
    <location>
        <begin position="198"/>
        <end position="212"/>
    </location>
</feature>
<keyword evidence="3" id="KW-1185">Reference proteome</keyword>
<comment type="caution">
    <text evidence="2">The sequence shown here is derived from an EMBL/GenBank/DDBJ whole genome shotgun (WGS) entry which is preliminary data.</text>
</comment>
<sequence length="212" mass="21893">MTDAQDASEITVKSLVDENGADYAEDDAMDTAEDDVVHDNIEVDTSGLGIVDATTLAAAKSDKNRKAAATRGGAGSSSESPEGSGGDYAALGQQQQQQPQEGPPTPPQSNGSLGRDPTDPLTEGGVLWHLKSFEPRGTSALLEHTAAPAGFDAARLLSEDLTDLDEVELKGLGGANGSSISAMTVGADEDEQAAAKTKVNKARARRTSGRQR</sequence>
<proteinExistence type="predicted"/>
<feature type="region of interest" description="Disordered" evidence="1">
    <location>
        <begin position="189"/>
        <end position="212"/>
    </location>
</feature>